<dbReference type="PANTHER" id="PTHR34921">
    <property type="entry name" value="MEIOTIC RECOMBINATION PROTEIN REC114"/>
    <property type="match status" value="1"/>
</dbReference>
<dbReference type="Proteomes" id="UP000242188">
    <property type="component" value="Unassembled WGS sequence"/>
</dbReference>
<dbReference type="STRING" id="6573.A0A210QKX6"/>
<evidence type="ECO:0000313" key="1">
    <source>
        <dbReference type="EMBL" id="OWF49301.1"/>
    </source>
</evidence>
<sequence>MAAISTVWSLKRYARLRQISQQKEDSGSSLEGSWQEYHGDETPLKAMLHLNGQFVLTSGTTIMESIYLRSAGSWIRGTSKGDSVLIVCKLKEEARRFRLQFLECNEQSDVAICREFAERMSEYFPIKVLPNEKNITQSDPEETSKKRVEREVTLSKIAKVVTKAEDALFPAAYQKCCYIPSEQLELVLRLCLSDPTFPAFVEEVEHKLNKIKNN</sequence>
<name>A0A210QKX6_MIZYE</name>
<keyword evidence="2" id="KW-1185">Reference proteome</keyword>
<dbReference type="AlphaFoldDB" id="A0A210QKX6"/>
<organism evidence="1 2">
    <name type="scientific">Mizuhopecten yessoensis</name>
    <name type="common">Japanese scallop</name>
    <name type="synonym">Patinopecten yessoensis</name>
    <dbReference type="NCBI Taxonomy" id="6573"/>
    <lineage>
        <taxon>Eukaryota</taxon>
        <taxon>Metazoa</taxon>
        <taxon>Spiralia</taxon>
        <taxon>Lophotrochozoa</taxon>
        <taxon>Mollusca</taxon>
        <taxon>Bivalvia</taxon>
        <taxon>Autobranchia</taxon>
        <taxon>Pteriomorphia</taxon>
        <taxon>Pectinida</taxon>
        <taxon>Pectinoidea</taxon>
        <taxon>Pectinidae</taxon>
        <taxon>Mizuhopecten</taxon>
    </lineage>
</organism>
<reference evidence="1 2" key="1">
    <citation type="journal article" date="2017" name="Nat. Ecol. Evol.">
        <title>Scallop genome provides insights into evolution of bilaterian karyotype and development.</title>
        <authorList>
            <person name="Wang S."/>
            <person name="Zhang J."/>
            <person name="Jiao W."/>
            <person name="Li J."/>
            <person name="Xun X."/>
            <person name="Sun Y."/>
            <person name="Guo X."/>
            <person name="Huan P."/>
            <person name="Dong B."/>
            <person name="Zhang L."/>
            <person name="Hu X."/>
            <person name="Sun X."/>
            <person name="Wang J."/>
            <person name="Zhao C."/>
            <person name="Wang Y."/>
            <person name="Wang D."/>
            <person name="Huang X."/>
            <person name="Wang R."/>
            <person name="Lv J."/>
            <person name="Li Y."/>
            <person name="Zhang Z."/>
            <person name="Liu B."/>
            <person name="Lu W."/>
            <person name="Hui Y."/>
            <person name="Liang J."/>
            <person name="Zhou Z."/>
            <person name="Hou R."/>
            <person name="Li X."/>
            <person name="Liu Y."/>
            <person name="Li H."/>
            <person name="Ning X."/>
            <person name="Lin Y."/>
            <person name="Zhao L."/>
            <person name="Xing Q."/>
            <person name="Dou J."/>
            <person name="Li Y."/>
            <person name="Mao J."/>
            <person name="Guo H."/>
            <person name="Dou H."/>
            <person name="Li T."/>
            <person name="Mu C."/>
            <person name="Jiang W."/>
            <person name="Fu Q."/>
            <person name="Fu X."/>
            <person name="Miao Y."/>
            <person name="Liu J."/>
            <person name="Yu Q."/>
            <person name="Li R."/>
            <person name="Liao H."/>
            <person name="Li X."/>
            <person name="Kong Y."/>
            <person name="Jiang Z."/>
            <person name="Chourrout D."/>
            <person name="Li R."/>
            <person name="Bao Z."/>
        </authorList>
    </citation>
    <scope>NUCLEOTIDE SEQUENCE [LARGE SCALE GENOMIC DNA]</scope>
    <source>
        <strain evidence="1 2">PY_sf001</strain>
    </source>
</reference>
<dbReference type="InterPro" id="IPR029168">
    <property type="entry name" value="REC114L"/>
</dbReference>
<comment type="caution">
    <text evidence="1">The sequence shown here is derived from an EMBL/GenBank/DDBJ whole genome shotgun (WGS) entry which is preliminary data.</text>
</comment>
<proteinExistence type="predicted"/>
<dbReference type="OrthoDB" id="6479200at2759"/>
<evidence type="ECO:0000313" key="2">
    <source>
        <dbReference type="Proteomes" id="UP000242188"/>
    </source>
</evidence>
<dbReference type="Pfam" id="PF15165">
    <property type="entry name" value="REC114-like"/>
    <property type="match status" value="2"/>
</dbReference>
<protein>
    <submittedName>
        <fullName evidence="1">Meiotic recombination protein REC114-like</fullName>
    </submittedName>
</protein>
<gene>
    <name evidence="1" type="ORF">KP79_PYT23364</name>
</gene>
<dbReference type="PANTHER" id="PTHR34921:SF1">
    <property type="entry name" value="MEIOTIC RECOMBINATION PROTEIN REC114"/>
    <property type="match status" value="1"/>
</dbReference>
<accession>A0A210QKX6</accession>
<dbReference type="EMBL" id="NEDP02003184">
    <property type="protein sequence ID" value="OWF49301.1"/>
    <property type="molecule type" value="Genomic_DNA"/>
</dbReference>